<dbReference type="AlphaFoldDB" id="A0A8J5ZD40"/>
<dbReference type="SUPFAM" id="SSF53098">
    <property type="entry name" value="Ribonuclease H-like"/>
    <property type="match status" value="1"/>
</dbReference>
<dbReference type="OrthoDB" id="1936608at2759"/>
<evidence type="ECO:0000313" key="2">
    <source>
        <dbReference type="EMBL" id="KAG8498587.1"/>
    </source>
</evidence>
<comment type="caution">
    <text evidence="2">The sequence shown here is derived from an EMBL/GenBank/DDBJ whole genome shotgun (WGS) entry which is preliminary data.</text>
</comment>
<dbReference type="Proteomes" id="UP000701853">
    <property type="component" value="Chromosome 3"/>
</dbReference>
<dbReference type="EMBL" id="JAHUZN010000003">
    <property type="protein sequence ID" value="KAG8498587.1"/>
    <property type="molecule type" value="Genomic_DNA"/>
</dbReference>
<dbReference type="InterPro" id="IPR044730">
    <property type="entry name" value="RNase_H-like_dom_plant"/>
</dbReference>
<organism evidence="2 3">
    <name type="scientific">Gossypium anomalum</name>
    <dbReference type="NCBI Taxonomy" id="47600"/>
    <lineage>
        <taxon>Eukaryota</taxon>
        <taxon>Viridiplantae</taxon>
        <taxon>Streptophyta</taxon>
        <taxon>Embryophyta</taxon>
        <taxon>Tracheophyta</taxon>
        <taxon>Spermatophyta</taxon>
        <taxon>Magnoliopsida</taxon>
        <taxon>eudicotyledons</taxon>
        <taxon>Gunneridae</taxon>
        <taxon>Pentapetalae</taxon>
        <taxon>rosids</taxon>
        <taxon>malvids</taxon>
        <taxon>Malvales</taxon>
        <taxon>Malvaceae</taxon>
        <taxon>Malvoideae</taxon>
        <taxon>Gossypium</taxon>
    </lineage>
</organism>
<keyword evidence="3" id="KW-1185">Reference proteome</keyword>
<feature type="domain" description="RNase H type-1" evidence="1">
    <location>
        <begin position="308"/>
        <end position="408"/>
    </location>
</feature>
<gene>
    <name evidence="2" type="ORF">CXB51_004854</name>
</gene>
<reference evidence="2 3" key="1">
    <citation type="journal article" date="2021" name="bioRxiv">
        <title>The Gossypium anomalum genome as a resource for cotton improvement and evolutionary analysis of hybrid incompatibility.</title>
        <authorList>
            <person name="Grover C.E."/>
            <person name="Yuan D."/>
            <person name="Arick M.A."/>
            <person name="Miller E.R."/>
            <person name="Hu G."/>
            <person name="Peterson D.G."/>
            <person name="Wendel J.F."/>
            <person name="Udall J.A."/>
        </authorList>
    </citation>
    <scope>NUCLEOTIDE SEQUENCE [LARGE SCALE GENOMIC DNA]</scope>
    <source>
        <strain evidence="2">JFW-Udall</strain>
        <tissue evidence="2">Leaf</tissue>
    </source>
</reference>
<proteinExistence type="predicted"/>
<name>A0A8J5ZD40_9ROSI</name>
<protein>
    <recommendedName>
        <fullName evidence="1">RNase H type-1 domain-containing protein</fullName>
    </recommendedName>
</protein>
<dbReference type="Pfam" id="PF13456">
    <property type="entry name" value="RVT_3"/>
    <property type="match status" value="1"/>
</dbReference>
<dbReference type="Gene3D" id="3.30.420.10">
    <property type="entry name" value="Ribonuclease H-like superfamily/Ribonuclease H"/>
    <property type="match status" value="1"/>
</dbReference>
<dbReference type="InterPro" id="IPR036397">
    <property type="entry name" value="RNaseH_sf"/>
</dbReference>
<dbReference type="InterPro" id="IPR002156">
    <property type="entry name" value="RNaseH_domain"/>
</dbReference>
<evidence type="ECO:0000313" key="3">
    <source>
        <dbReference type="Proteomes" id="UP000701853"/>
    </source>
</evidence>
<sequence length="412" mass="48055">MAISKRMLKGVKASRRGPEVSHLLFADDCILFGEATRKGVTILKEFLKEYEQCLGQCVNFDKSMIFYSSNTITRDKEEISSILGVKYSTNLEKYRGLLTWQEDERRKPFKTSKIELIRKLKAKVQDSKVSELIDSNERLWKRELISNTLSEEDVKIFRIPLARTLHDDLLVWRGEYSEEFSIRSAYKLLQNLEDNPKAYALQTAYRNFYKTLWLLNLPTKIKVTIWRISWNYLPTMVNMHYRKLVNNTRLWAIWGGRNKILHEKKNSTGQDIANIINNYIAELNDLCPEKSKEIRRWSHPPKEFVKINFDGAYDGTLHQSASSIVVRNEEGVLLLSCSEIHQRVFSNFVAEAIACRKAVQVGFEQDWLKIIVEGDSLIVIKKCKSKSQDRSHIGAYISDIQQEINRSRIFKF</sequence>
<dbReference type="GO" id="GO:0003676">
    <property type="term" value="F:nucleic acid binding"/>
    <property type="evidence" value="ECO:0007669"/>
    <property type="project" value="InterPro"/>
</dbReference>
<dbReference type="InterPro" id="IPR052929">
    <property type="entry name" value="RNase_H-like_EbsB-rel"/>
</dbReference>
<dbReference type="GO" id="GO:0004523">
    <property type="term" value="F:RNA-DNA hybrid ribonuclease activity"/>
    <property type="evidence" value="ECO:0007669"/>
    <property type="project" value="InterPro"/>
</dbReference>
<dbReference type="PANTHER" id="PTHR47074:SF61">
    <property type="entry name" value="RNASE H TYPE-1 DOMAIN-CONTAINING PROTEIN"/>
    <property type="match status" value="1"/>
</dbReference>
<dbReference type="InterPro" id="IPR012337">
    <property type="entry name" value="RNaseH-like_sf"/>
</dbReference>
<evidence type="ECO:0000259" key="1">
    <source>
        <dbReference type="Pfam" id="PF13456"/>
    </source>
</evidence>
<dbReference type="CDD" id="cd06222">
    <property type="entry name" value="RNase_H_like"/>
    <property type="match status" value="1"/>
</dbReference>
<dbReference type="PANTHER" id="PTHR47074">
    <property type="entry name" value="BNAC02G40300D PROTEIN"/>
    <property type="match status" value="1"/>
</dbReference>
<accession>A0A8J5ZD40</accession>